<proteinExistence type="predicted"/>
<keyword evidence="3" id="KW-1185">Reference proteome</keyword>
<dbReference type="GO" id="GO:0004725">
    <property type="term" value="F:protein tyrosine phosphatase activity"/>
    <property type="evidence" value="ECO:0007669"/>
    <property type="project" value="TreeGrafter"/>
</dbReference>
<dbReference type="PROSITE" id="PS50206">
    <property type="entry name" value="RHODANESE_3"/>
    <property type="match status" value="1"/>
</dbReference>
<feature type="domain" description="Rhodanese" evidence="1">
    <location>
        <begin position="40"/>
        <end position="142"/>
    </location>
</feature>
<dbReference type="SUPFAM" id="SSF52821">
    <property type="entry name" value="Rhodanese/Cell cycle control phosphatase"/>
    <property type="match status" value="1"/>
</dbReference>
<dbReference type="AlphaFoldDB" id="A0A427YV22"/>
<protein>
    <recommendedName>
        <fullName evidence="1">Rhodanese domain-containing protein</fullName>
    </recommendedName>
</protein>
<dbReference type="PANTHER" id="PTHR10828:SF50">
    <property type="entry name" value="REDUCTASE (ARC2), PUTATIVE (AFU_ORTHOLOGUE AFUA_6G13400)-RELATED"/>
    <property type="match status" value="1"/>
</dbReference>
<name>A0A427YV22_9TREE</name>
<dbReference type="STRING" id="1890683.A0A427YV22"/>
<sequence length="144" mass="15819">MSVPNAKKTWYSDLPTPTANPADISVSELRALMDDPGLVAGRDYIVVDVRRTDLDEEPANVVHPAAVNLPAQSFHQTLPMIFSLLHRIPKVILHCSSSKGRGPRCAGWYQDYLDQQNCKTSAAYVLVGGINAWRDAYPGSIVDI</sequence>
<dbReference type="Proteomes" id="UP000279259">
    <property type="component" value="Unassembled WGS sequence"/>
</dbReference>
<dbReference type="Gene3D" id="3.40.250.10">
    <property type="entry name" value="Rhodanese-like domain"/>
    <property type="match status" value="1"/>
</dbReference>
<evidence type="ECO:0000259" key="1">
    <source>
        <dbReference type="PROSITE" id="PS50206"/>
    </source>
</evidence>
<accession>A0A427YV22</accession>
<dbReference type="GO" id="GO:0005737">
    <property type="term" value="C:cytoplasm"/>
    <property type="evidence" value="ECO:0007669"/>
    <property type="project" value="TreeGrafter"/>
</dbReference>
<evidence type="ECO:0000313" key="3">
    <source>
        <dbReference type="Proteomes" id="UP000279259"/>
    </source>
</evidence>
<reference evidence="2 3" key="1">
    <citation type="submission" date="2018-11" db="EMBL/GenBank/DDBJ databases">
        <title>Genome sequence of Saitozyma podzolica DSM 27192.</title>
        <authorList>
            <person name="Aliyu H."/>
            <person name="Gorte O."/>
            <person name="Ochsenreither K."/>
        </authorList>
    </citation>
    <scope>NUCLEOTIDE SEQUENCE [LARGE SCALE GENOMIC DNA]</scope>
    <source>
        <strain evidence="2 3">DSM 27192</strain>
    </source>
</reference>
<organism evidence="2 3">
    <name type="scientific">Saitozyma podzolica</name>
    <dbReference type="NCBI Taxonomy" id="1890683"/>
    <lineage>
        <taxon>Eukaryota</taxon>
        <taxon>Fungi</taxon>
        <taxon>Dikarya</taxon>
        <taxon>Basidiomycota</taxon>
        <taxon>Agaricomycotina</taxon>
        <taxon>Tremellomycetes</taxon>
        <taxon>Tremellales</taxon>
        <taxon>Trimorphomycetaceae</taxon>
        <taxon>Saitozyma</taxon>
    </lineage>
</organism>
<dbReference type="InterPro" id="IPR001763">
    <property type="entry name" value="Rhodanese-like_dom"/>
</dbReference>
<dbReference type="GO" id="GO:0005634">
    <property type="term" value="C:nucleus"/>
    <property type="evidence" value="ECO:0007669"/>
    <property type="project" value="TreeGrafter"/>
</dbReference>
<dbReference type="EMBL" id="RSCD01000002">
    <property type="protein sequence ID" value="RSH94886.1"/>
    <property type="molecule type" value="Genomic_DNA"/>
</dbReference>
<dbReference type="OrthoDB" id="8300214at2759"/>
<dbReference type="InterPro" id="IPR036873">
    <property type="entry name" value="Rhodanese-like_dom_sf"/>
</dbReference>
<evidence type="ECO:0000313" key="2">
    <source>
        <dbReference type="EMBL" id="RSH94886.1"/>
    </source>
</evidence>
<comment type="caution">
    <text evidence="2">The sequence shown here is derived from an EMBL/GenBank/DDBJ whole genome shotgun (WGS) entry which is preliminary data.</text>
</comment>
<gene>
    <name evidence="2" type="ORF">EHS25_004692</name>
</gene>
<dbReference type="PANTHER" id="PTHR10828">
    <property type="entry name" value="M-PHASE INDUCER PHOSPHATASE DUAL SPECIFICITY PHOSPHATASE CDC25"/>
    <property type="match status" value="1"/>
</dbReference>